<evidence type="ECO:0000313" key="2">
    <source>
        <dbReference type="EMBL" id="ABO91500.1"/>
    </source>
</evidence>
<feature type="transmembrane region" description="Helical" evidence="1">
    <location>
        <begin position="9"/>
        <end position="30"/>
    </location>
</feature>
<gene>
    <name evidence="2" type="ordered locus">ASA_3532</name>
</gene>
<evidence type="ECO:0000256" key="1">
    <source>
        <dbReference type="SAM" id="Phobius"/>
    </source>
</evidence>
<dbReference type="HOGENOM" id="CLU_1025399_0_0_6"/>
<dbReference type="EMBL" id="CP000644">
    <property type="protein sequence ID" value="ABO91500.1"/>
    <property type="molecule type" value="Genomic_DNA"/>
</dbReference>
<accession>A4SRH8</accession>
<feature type="transmembrane region" description="Helical" evidence="1">
    <location>
        <begin position="36"/>
        <end position="61"/>
    </location>
</feature>
<organism evidence="2 3">
    <name type="scientific">Aeromonas salmonicida (strain A449)</name>
    <dbReference type="NCBI Taxonomy" id="382245"/>
    <lineage>
        <taxon>Bacteria</taxon>
        <taxon>Pseudomonadati</taxon>
        <taxon>Pseudomonadota</taxon>
        <taxon>Gammaproteobacteria</taxon>
        <taxon>Aeromonadales</taxon>
        <taxon>Aeromonadaceae</taxon>
        <taxon>Aeromonas</taxon>
    </lineage>
</organism>
<name>A4SRH8_AERS4</name>
<evidence type="ECO:0000313" key="3">
    <source>
        <dbReference type="Proteomes" id="UP000000225"/>
    </source>
</evidence>
<proteinExistence type="predicted"/>
<keyword evidence="1" id="KW-1133">Transmembrane helix</keyword>
<dbReference type="RefSeq" id="WP_011899077.1">
    <property type="nucleotide sequence ID" value="NC_009348.1"/>
</dbReference>
<dbReference type="KEGG" id="asa:ASA_3532"/>
<protein>
    <submittedName>
        <fullName evidence="2">Uncharacterized protein</fullName>
    </submittedName>
</protein>
<keyword evidence="1" id="KW-0472">Membrane</keyword>
<dbReference type="AlphaFoldDB" id="A4SRH8"/>
<sequence length="271" mass="30091">MKKLETREWIFVILITVLIQFIIQASAWLYGGNSGALGYLSFAGTAVSIILAVLAIIYSFLQSSAQEKSSLNISTQVAKLVDVVQNIEISKGTLQLTLEHLEGVTKKLDVSIENQSTLHKEVSSLSSLFSSLNVKSATNEFASSLYAKPLQHRYNGLSLTLVFIYYAAKLKLPSSKVVSELVIPAMETTGNFNDNNKEQLSQFIDGAFVGTYQLLISLGWLEIKNDETFLLQDNFLFECEKYLEITQKEDSGIDHFIRAAVLECISILEGK</sequence>
<dbReference type="Proteomes" id="UP000000225">
    <property type="component" value="Chromosome"/>
</dbReference>
<reference evidence="3" key="1">
    <citation type="journal article" date="2008" name="BMC Genomics">
        <title>The genome of Aeromonas salmonicida subsp. salmonicida A449: insights into the evolution of a fish pathogen.</title>
        <authorList>
            <person name="Reith M.E."/>
            <person name="Singh R.K."/>
            <person name="Curtis B."/>
            <person name="Boyd J.M."/>
            <person name="Bouevitch A."/>
            <person name="Kimball J."/>
            <person name="Munholland J."/>
            <person name="Murphy C."/>
            <person name="Sarty D."/>
            <person name="Williams J."/>
            <person name="Nash J.H."/>
            <person name="Johnson S.C."/>
            <person name="Brown L.L."/>
        </authorList>
    </citation>
    <scope>NUCLEOTIDE SEQUENCE [LARGE SCALE GENOMIC DNA]</scope>
    <source>
        <strain evidence="3">A449</strain>
    </source>
</reference>
<keyword evidence="1" id="KW-0812">Transmembrane</keyword>